<dbReference type="RefSeq" id="WP_014642741.1">
    <property type="nucleotide sequence ID" value="NC_017668.1"/>
</dbReference>
<gene>
    <name evidence="1" type="ordered locus">HBHAL_2498</name>
</gene>
<protein>
    <submittedName>
        <fullName evidence="1">Uncharacterized protein</fullName>
    </submittedName>
</protein>
<organism evidence="1 2">
    <name type="scientific">Halobacillus halophilus (strain ATCC 35676 / DSM 2266 / JCM 20832 / KCTC 3685 / LMG 17431 / NBRC 102448 / NCIMB 2269)</name>
    <name type="common">Sporosarcina halophila</name>
    <dbReference type="NCBI Taxonomy" id="866895"/>
    <lineage>
        <taxon>Bacteria</taxon>
        <taxon>Bacillati</taxon>
        <taxon>Bacillota</taxon>
        <taxon>Bacilli</taxon>
        <taxon>Bacillales</taxon>
        <taxon>Bacillaceae</taxon>
        <taxon>Halobacillus</taxon>
    </lineage>
</organism>
<dbReference type="PROSITE" id="PS51257">
    <property type="entry name" value="PROKAR_LIPOPROTEIN"/>
    <property type="match status" value="1"/>
</dbReference>
<evidence type="ECO:0000313" key="1">
    <source>
        <dbReference type="EMBL" id="CCG44842.1"/>
    </source>
</evidence>
<sequence length="113" mass="12825">MKKVIFLLALTGFLLIGCSEGETNANKKYANLLSTDEGSYALYIVAEPMDEITDALLQNKGIHNVKSWVQETSLENARLNEVKEMPAFMVFDTKSKVYETNSRQELIEFLQEN</sequence>
<dbReference type="HOGENOM" id="CLU_2129962_0_0_9"/>
<evidence type="ECO:0000313" key="2">
    <source>
        <dbReference type="Proteomes" id="UP000007397"/>
    </source>
</evidence>
<dbReference type="EMBL" id="HE717023">
    <property type="protein sequence ID" value="CCG44842.1"/>
    <property type="molecule type" value="Genomic_DNA"/>
</dbReference>
<dbReference type="KEGG" id="hhd:HBHAL_2498"/>
<proteinExistence type="predicted"/>
<name>I0JL22_HALH3</name>
<dbReference type="AlphaFoldDB" id="I0JL22"/>
<dbReference type="PATRIC" id="fig|866895.3.peg.1510"/>
<keyword evidence="2" id="KW-1185">Reference proteome</keyword>
<reference evidence="1 2" key="1">
    <citation type="journal article" date="2013" name="Environ. Microbiol.">
        <title>Chloride and organic osmolytes: a hybrid strategy to cope with elevated salinities by the moderately halophilic, chloride-dependent bacterium Halobacillus halophilus.</title>
        <authorList>
            <person name="Saum S.H."/>
            <person name="Pfeiffer F."/>
            <person name="Palm P."/>
            <person name="Rampp M."/>
            <person name="Schuster S.C."/>
            <person name="Muller V."/>
            <person name="Oesterhelt D."/>
        </authorList>
    </citation>
    <scope>NUCLEOTIDE SEQUENCE [LARGE SCALE GENOMIC DNA]</scope>
    <source>
        <strain evidence="2">ATCC 35676 / DSM 2266 / JCM 20832 / KCTC 3685 / LMG 17431 / NBRC 102448 / NCIMB 2269</strain>
    </source>
</reference>
<dbReference type="Proteomes" id="UP000007397">
    <property type="component" value="Chromosome"/>
</dbReference>
<accession>I0JL22</accession>